<feature type="domain" description="DUF1308" evidence="2">
    <location>
        <begin position="233"/>
        <end position="389"/>
    </location>
</feature>
<name>A0AAN9VF74_9ORTH</name>
<dbReference type="InterPro" id="IPR041076">
    <property type="entry name" value="DUF5614"/>
</dbReference>
<organism evidence="4 5">
    <name type="scientific">Gryllus longicercus</name>
    <dbReference type="NCBI Taxonomy" id="2509291"/>
    <lineage>
        <taxon>Eukaryota</taxon>
        <taxon>Metazoa</taxon>
        <taxon>Ecdysozoa</taxon>
        <taxon>Arthropoda</taxon>
        <taxon>Hexapoda</taxon>
        <taxon>Insecta</taxon>
        <taxon>Pterygota</taxon>
        <taxon>Neoptera</taxon>
        <taxon>Polyneoptera</taxon>
        <taxon>Orthoptera</taxon>
        <taxon>Ensifera</taxon>
        <taxon>Gryllidea</taxon>
        <taxon>Grylloidea</taxon>
        <taxon>Gryllidae</taxon>
        <taxon>Gryllinae</taxon>
        <taxon>Gryllus</taxon>
    </lineage>
</organism>
<sequence>MEHNLEQLYMDKIKEADELMDLLQDLSNIKGVSKLKKLILAERTFLHKVAASKTIQAKHLTTTNLIHFKALISTVFELEKCVAVLEPFTFKIQGNLKRIVVDIVKDEGKEWVKVTARNPKGLMMSCLGDTNYGSRTIFDQAKDFIKCASQNPIFYVPPKVIFKFSSGVDAALATKISNVGIEVIGDLLPTTYNTVCDSSDEESEEEENCDLAESTSHVLKDDDDVLRKPILKLNLDITTLIAYVSDMTNGGTCVKFIQEPLTLQAQSERKTKVKDMLNKLFEGKELYCCETAMTRFKEILAVVGGENEKKRAEQFLQRITVVPDCVSERVKNLKNSGQIKDKPKIVFGTGDSMQAVTVSANWGFFYSAQHQGVQLTTHLHEPRALSEQASIRSQRCQEGS</sequence>
<evidence type="ECO:0000313" key="5">
    <source>
        <dbReference type="Proteomes" id="UP001378592"/>
    </source>
</evidence>
<keyword evidence="5" id="KW-1185">Reference proteome</keyword>
<reference evidence="4 5" key="1">
    <citation type="submission" date="2024-03" db="EMBL/GenBank/DDBJ databases">
        <title>The genome assembly and annotation of the cricket Gryllus longicercus Weissman &amp; Gray.</title>
        <authorList>
            <person name="Szrajer S."/>
            <person name="Gray D."/>
            <person name="Ylla G."/>
        </authorList>
    </citation>
    <scope>NUCLEOTIDE SEQUENCE [LARGE SCALE GENOMIC DNA]</scope>
    <source>
        <strain evidence="4">DAG 2021-001</strain>
        <tissue evidence="4">Whole body minus gut</tissue>
    </source>
</reference>
<comment type="similarity">
    <text evidence="1">Belongs to the UPF0415 family.</text>
</comment>
<dbReference type="Proteomes" id="UP001378592">
    <property type="component" value="Unassembled WGS sequence"/>
</dbReference>
<dbReference type="Pfam" id="PF18474">
    <property type="entry name" value="DUF5614"/>
    <property type="match status" value="1"/>
</dbReference>
<evidence type="ECO:0000259" key="2">
    <source>
        <dbReference type="Pfam" id="PF07000"/>
    </source>
</evidence>
<dbReference type="PANTHER" id="PTHR13379">
    <property type="entry name" value="UNCHARACTERIZED DUF1308"/>
    <property type="match status" value="1"/>
</dbReference>
<dbReference type="InterPro" id="IPR010733">
    <property type="entry name" value="DUF1308"/>
</dbReference>
<dbReference type="Pfam" id="PF07000">
    <property type="entry name" value="DUF1308"/>
    <property type="match status" value="1"/>
</dbReference>
<accession>A0AAN9VF74</accession>
<evidence type="ECO:0000259" key="3">
    <source>
        <dbReference type="Pfam" id="PF18474"/>
    </source>
</evidence>
<dbReference type="AlphaFoldDB" id="A0AAN9VF74"/>
<protein>
    <recommendedName>
        <fullName evidence="6">DUF1308 domain-containing protein</fullName>
    </recommendedName>
</protein>
<evidence type="ECO:0000313" key="4">
    <source>
        <dbReference type="EMBL" id="KAK7794867.1"/>
    </source>
</evidence>
<dbReference type="PANTHER" id="PTHR13379:SF0">
    <property type="entry name" value="UPF0415 PROTEIN C7ORF25"/>
    <property type="match status" value="1"/>
</dbReference>
<feature type="domain" description="DUF5614" evidence="3">
    <location>
        <begin position="8"/>
        <end position="208"/>
    </location>
</feature>
<dbReference type="EMBL" id="JAZDUA010000315">
    <property type="protein sequence ID" value="KAK7794867.1"/>
    <property type="molecule type" value="Genomic_DNA"/>
</dbReference>
<evidence type="ECO:0000256" key="1">
    <source>
        <dbReference type="ARBA" id="ARBA00006588"/>
    </source>
</evidence>
<evidence type="ECO:0008006" key="6">
    <source>
        <dbReference type="Google" id="ProtNLM"/>
    </source>
</evidence>
<comment type="caution">
    <text evidence="4">The sequence shown here is derived from an EMBL/GenBank/DDBJ whole genome shotgun (WGS) entry which is preliminary data.</text>
</comment>
<gene>
    <name evidence="4" type="ORF">R5R35_002893</name>
</gene>
<proteinExistence type="inferred from homology"/>